<evidence type="ECO:0000256" key="13">
    <source>
        <dbReference type="SAM" id="MobiDB-lite"/>
    </source>
</evidence>
<dbReference type="CDD" id="cd04188">
    <property type="entry name" value="DPG_synthase"/>
    <property type="match status" value="1"/>
</dbReference>
<protein>
    <recommendedName>
        <fullName evidence="4">dolichyl-phosphate beta-glucosyltransferase</fullName>
        <ecNumber evidence="4">2.4.1.117</ecNumber>
    </recommendedName>
</protein>
<dbReference type="GO" id="GO:0005789">
    <property type="term" value="C:endoplasmic reticulum membrane"/>
    <property type="evidence" value="ECO:0007669"/>
    <property type="project" value="UniProtKB-SubCell"/>
</dbReference>
<keyword evidence="11 14" id="KW-0472">Membrane</keyword>
<proteinExistence type="inferred from homology"/>
<feature type="compositionally biased region" description="Basic residues" evidence="13">
    <location>
        <begin position="53"/>
        <end position="63"/>
    </location>
</feature>
<evidence type="ECO:0000256" key="3">
    <source>
        <dbReference type="ARBA" id="ARBA00006739"/>
    </source>
</evidence>
<evidence type="ECO:0000256" key="12">
    <source>
        <dbReference type="ARBA" id="ARBA00045097"/>
    </source>
</evidence>
<evidence type="ECO:0000256" key="9">
    <source>
        <dbReference type="ARBA" id="ARBA00022968"/>
    </source>
</evidence>
<dbReference type="GO" id="GO:0004581">
    <property type="term" value="F:dolichyl-phosphate beta-glucosyltransferase activity"/>
    <property type="evidence" value="ECO:0007669"/>
    <property type="project" value="UniProtKB-EC"/>
</dbReference>
<keyword evidence="6" id="KW-0808">Transferase</keyword>
<sequence>MRPQVRERTESERYYQHPLSGEVLAFPEIGGEEEEDEARGADRGKTGKDGGKQKRKEKGKRPRLSVVVPAFNEAARLPAMLTEALGHLAASPSHVAAGFELIVVDDGSRDDTAGVARRVACDLRCHDHVRVMVLERNRGKGGAGMLVARGDLILFADADGATKFADIDKLVAELETVSVNGFGVAVGSRAHMVKSAAVVKRSFIRNFLMYAFHTFLLLLGISKIKDTQCGFKMFTRDSVRSIFPNMHVEGWIFDIEILLLATWLNMPIVEVPVTWSEIDGSKVDLIKDSIKMAIDLITIRFYYAIGLWHIKKNSTGKTKKE</sequence>
<dbReference type="Pfam" id="PF00535">
    <property type="entry name" value="Glycos_transf_2"/>
    <property type="match status" value="1"/>
</dbReference>
<name>A0AAD5SPZ1_9FUNG</name>
<keyword evidence="9" id="KW-0735">Signal-anchor</keyword>
<dbReference type="AlphaFoldDB" id="A0AAD5SPZ1"/>
<keyword evidence="10 14" id="KW-1133">Transmembrane helix</keyword>
<evidence type="ECO:0000256" key="4">
    <source>
        <dbReference type="ARBA" id="ARBA00012583"/>
    </source>
</evidence>
<feature type="transmembrane region" description="Helical" evidence="14">
    <location>
        <begin position="203"/>
        <end position="221"/>
    </location>
</feature>
<evidence type="ECO:0000313" key="16">
    <source>
        <dbReference type="EMBL" id="KAJ3088539.1"/>
    </source>
</evidence>
<comment type="pathway">
    <text evidence="2">Protein modification; protein glycosylation.</text>
</comment>
<dbReference type="EMBL" id="JADGJH010003836">
    <property type="protein sequence ID" value="KAJ3088539.1"/>
    <property type="molecule type" value="Genomic_DNA"/>
</dbReference>
<accession>A0AAD5SPZ1</accession>
<comment type="subcellular location">
    <subcellularLocation>
        <location evidence="1">Endoplasmic reticulum membrane</location>
        <topology evidence="1">Single-pass membrane protein</topology>
    </subcellularLocation>
</comment>
<keyword evidence="8" id="KW-0256">Endoplasmic reticulum</keyword>
<keyword evidence="7 14" id="KW-0812">Transmembrane</keyword>
<dbReference type="GO" id="GO:0006487">
    <property type="term" value="P:protein N-linked glycosylation"/>
    <property type="evidence" value="ECO:0007669"/>
    <property type="project" value="TreeGrafter"/>
</dbReference>
<reference evidence="16" key="1">
    <citation type="submission" date="2020-05" db="EMBL/GenBank/DDBJ databases">
        <title>Phylogenomic resolution of chytrid fungi.</title>
        <authorList>
            <person name="Stajich J.E."/>
            <person name="Amses K."/>
            <person name="Simmons R."/>
            <person name="Seto K."/>
            <person name="Myers J."/>
            <person name="Bonds A."/>
            <person name="Quandt C.A."/>
            <person name="Barry K."/>
            <person name="Liu P."/>
            <person name="Grigoriev I."/>
            <person name="Longcore J.E."/>
            <person name="James T.Y."/>
        </authorList>
    </citation>
    <scope>NUCLEOTIDE SEQUENCE</scope>
    <source>
        <strain evidence="16">JEL0513</strain>
    </source>
</reference>
<evidence type="ECO:0000256" key="11">
    <source>
        <dbReference type="ARBA" id="ARBA00023136"/>
    </source>
</evidence>
<dbReference type="Gene3D" id="3.90.550.10">
    <property type="entry name" value="Spore Coat Polysaccharide Biosynthesis Protein SpsA, Chain A"/>
    <property type="match status" value="1"/>
</dbReference>
<comment type="similarity">
    <text evidence="3">Belongs to the glycosyltransferase 2 family.</text>
</comment>
<evidence type="ECO:0000259" key="15">
    <source>
        <dbReference type="Pfam" id="PF00535"/>
    </source>
</evidence>
<dbReference type="InterPro" id="IPR001173">
    <property type="entry name" value="Glyco_trans_2-like"/>
</dbReference>
<keyword evidence="17" id="KW-1185">Reference proteome</keyword>
<evidence type="ECO:0000256" key="10">
    <source>
        <dbReference type="ARBA" id="ARBA00022989"/>
    </source>
</evidence>
<gene>
    <name evidence="16" type="primary">ALG5</name>
    <name evidence="16" type="ORF">HK100_008009</name>
</gene>
<dbReference type="InterPro" id="IPR035518">
    <property type="entry name" value="DPG_synthase"/>
</dbReference>
<feature type="compositionally biased region" description="Basic and acidic residues" evidence="13">
    <location>
        <begin position="1"/>
        <end position="15"/>
    </location>
</feature>
<dbReference type="SUPFAM" id="SSF53448">
    <property type="entry name" value="Nucleotide-diphospho-sugar transferases"/>
    <property type="match status" value="1"/>
</dbReference>
<dbReference type="EC" id="2.4.1.117" evidence="4"/>
<evidence type="ECO:0000256" key="6">
    <source>
        <dbReference type="ARBA" id="ARBA00022679"/>
    </source>
</evidence>
<dbReference type="PANTHER" id="PTHR10859:SF91">
    <property type="entry name" value="DOLICHYL-PHOSPHATE BETA-GLUCOSYLTRANSFERASE"/>
    <property type="match status" value="1"/>
</dbReference>
<evidence type="ECO:0000313" key="17">
    <source>
        <dbReference type="Proteomes" id="UP001211907"/>
    </source>
</evidence>
<dbReference type="Proteomes" id="UP001211907">
    <property type="component" value="Unassembled WGS sequence"/>
</dbReference>
<dbReference type="PANTHER" id="PTHR10859">
    <property type="entry name" value="GLYCOSYL TRANSFERASE"/>
    <property type="match status" value="1"/>
</dbReference>
<evidence type="ECO:0000256" key="8">
    <source>
        <dbReference type="ARBA" id="ARBA00022824"/>
    </source>
</evidence>
<evidence type="ECO:0000256" key="5">
    <source>
        <dbReference type="ARBA" id="ARBA00022676"/>
    </source>
</evidence>
<keyword evidence="5" id="KW-0328">Glycosyltransferase</keyword>
<evidence type="ECO:0000256" key="14">
    <source>
        <dbReference type="SAM" id="Phobius"/>
    </source>
</evidence>
<feature type="domain" description="Glycosyltransferase 2-like" evidence="15">
    <location>
        <begin position="65"/>
        <end position="243"/>
    </location>
</feature>
<organism evidence="16 17">
    <name type="scientific">Physocladia obscura</name>
    <dbReference type="NCBI Taxonomy" id="109957"/>
    <lineage>
        <taxon>Eukaryota</taxon>
        <taxon>Fungi</taxon>
        <taxon>Fungi incertae sedis</taxon>
        <taxon>Chytridiomycota</taxon>
        <taxon>Chytridiomycota incertae sedis</taxon>
        <taxon>Chytridiomycetes</taxon>
        <taxon>Chytridiales</taxon>
        <taxon>Chytriomycetaceae</taxon>
        <taxon>Physocladia</taxon>
    </lineage>
</organism>
<evidence type="ECO:0000256" key="7">
    <source>
        <dbReference type="ARBA" id="ARBA00022692"/>
    </source>
</evidence>
<comment type="catalytic activity">
    <reaction evidence="12">
        <text>a di-trans,poly-cis-dolichyl phosphate + UDP-alpha-D-glucose = a di-trans,poly-cis-dolichyl beta-D-glucosyl phosphate + UDP</text>
        <dbReference type="Rhea" id="RHEA:15401"/>
        <dbReference type="Rhea" id="RHEA-COMP:19498"/>
        <dbReference type="Rhea" id="RHEA-COMP:19502"/>
        <dbReference type="ChEBI" id="CHEBI:57525"/>
        <dbReference type="ChEBI" id="CHEBI:57683"/>
        <dbReference type="ChEBI" id="CHEBI:58223"/>
        <dbReference type="ChEBI" id="CHEBI:58885"/>
        <dbReference type="EC" id="2.4.1.117"/>
    </reaction>
    <physiologicalReaction direction="left-to-right" evidence="12">
        <dbReference type="Rhea" id="RHEA:15402"/>
    </physiologicalReaction>
</comment>
<dbReference type="InterPro" id="IPR029044">
    <property type="entry name" value="Nucleotide-diphossugar_trans"/>
</dbReference>
<evidence type="ECO:0000256" key="1">
    <source>
        <dbReference type="ARBA" id="ARBA00004389"/>
    </source>
</evidence>
<evidence type="ECO:0000256" key="2">
    <source>
        <dbReference type="ARBA" id="ARBA00004922"/>
    </source>
</evidence>
<feature type="region of interest" description="Disordered" evidence="13">
    <location>
        <begin position="1"/>
        <end position="64"/>
    </location>
</feature>
<comment type="caution">
    <text evidence="16">The sequence shown here is derived from an EMBL/GenBank/DDBJ whole genome shotgun (WGS) entry which is preliminary data.</text>
</comment>
<feature type="compositionally biased region" description="Basic and acidic residues" evidence="13">
    <location>
        <begin position="38"/>
        <end position="52"/>
    </location>
</feature>